<name>A0A3A2ZUX1_9EURO</name>
<feature type="active site" description="Acyl-ester intermediate" evidence="5">
    <location>
        <position position="238"/>
    </location>
</feature>
<evidence type="ECO:0000256" key="6">
    <source>
        <dbReference type="PIRSR" id="PIRSR001221-2"/>
    </source>
</evidence>
<evidence type="ECO:0000256" key="2">
    <source>
        <dbReference type="ARBA" id="ARBA00009199"/>
    </source>
</evidence>
<evidence type="ECO:0000259" key="7">
    <source>
        <dbReference type="Pfam" id="PF01425"/>
    </source>
</evidence>
<keyword evidence="4" id="KW-0378">Hydrolase</keyword>
<evidence type="ECO:0000256" key="3">
    <source>
        <dbReference type="ARBA" id="ARBA00012922"/>
    </source>
</evidence>
<dbReference type="EC" id="3.5.1.4" evidence="3"/>
<evidence type="ECO:0000256" key="4">
    <source>
        <dbReference type="ARBA" id="ARBA00022801"/>
    </source>
</evidence>
<comment type="catalytic activity">
    <reaction evidence="1">
        <text>a monocarboxylic acid amide + H2O = a monocarboxylate + NH4(+)</text>
        <dbReference type="Rhea" id="RHEA:12020"/>
        <dbReference type="ChEBI" id="CHEBI:15377"/>
        <dbReference type="ChEBI" id="CHEBI:28938"/>
        <dbReference type="ChEBI" id="CHEBI:35757"/>
        <dbReference type="ChEBI" id="CHEBI:83628"/>
        <dbReference type="EC" id="3.5.1.4"/>
    </reaction>
</comment>
<proteinExistence type="inferred from homology"/>
<dbReference type="SUPFAM" id="SSF75304">
    <property type="entry name" value="Amidase signature (AS) enzymes"/>
    <property type="match status" value="1"/>
</dbReference>
<accession>A0A3A2ZUX1</accession>
<protein>
    <recommendedName>
        <fullName evidence="3">amidase</fullName>
        <ecNumber evidence="3">3.5.1.4</ecNumber>
    </recommendedName>
</protein>
<reference evidence="9" key="1">
    <citation type="submission" date="2017-02" db="EMBL/GenBank/DDBJ databases">
        <authorList>
            <person name="Tafer H."/>
            <person name="Lopandic K."/>
        </authorList>
    </citation>
    <scope>NUCLEOTIDE SEQUENCE [LARGE SCALE GENOMIC DNA]</scope>
    <source>
        <strain evidence="9">CBS 366.77</strain>
    </source>
</reference>
<dbReference type="InterPro" id="IPR036928">
    <property type="entry name" value="AS_sf"/>
</dbReference>
<dbReference type="STRING" id="2070753.A0A3A2ZUX1"/>
<dbReference type="InterPro" id="IPR023631">
    <property type="entry name" value="Amidase_dom"/>
</dbReference>
<feature type="binding site" evidence="6">
    <location>
        <position position="188"/>
    </location>
    <ligand>
        <name>substrate</name>
    </ligand>
</feature>
<dbReference type="PANTHER" id="PTHR46072">
    <property type="entry name" value="AMIDASE-RELATED-RELATED"/>
    <property type="match status" value="1"/>
</dbReference>
<dbReference type="Pfam" id="PF01425">
    <property type="entry name" value="Amidase"/>
    <property type="match status" value="1"/>
</dbReference>
<dbReference type="Proteomes" id="UP000266188">
    <property type="component" value="Unassembled WGS sequence"/>
</dbReference>
<dbReference type="AlphaFoldDB" id="A0A3A2ZUX1"/>
<feature type="active site" description="Charge relay system" evidence="5">
    <location>
        <position position="214"/>
    </location>
</feature>
<dbReference type="PROSITE" id="PS00571">
    <property type="entry name" value="AMIDASES"/>
    <property type="match status" value="1"/>
</dbReference>
<dbReference type="OrthoDB" id="6428749at2759"/>
<keyword evidence="9" id="KW-1185">Reference proteome</keyword>
<dbReference type="GO" id="GO:0004040">
    <property type="term" value="F:amidase activity"/>
    <property type="evidence" value="ECO:0007669"/>
    <property type="project" value="UniProtKB-EC"/>
</dbReference>
<dbReference type="EMBL" id="MVGC01000136">
    <property type="protein sequence ID" value="RJE23084.1"/>
    <property type="molecule type" value="Genomic_DNA"/>
</dbReference>
<comment type="similarity">
    <text evidence="2">Belongs to the amidase family.</text>
</comment>
<evidence type="ECO:0000256" key="1">
    <source>
        <dbReference type="ARBA" id="ARBA00001311"/>
    </source>
</evidence>
<evidence type="ECO:0000313" key="9">
    <source>
        <dbReference type="Proteomes" id="UP000266188"/>
    </source>
</evidence>
<dbReference type="PIRSF" id="PIRSF001221">
    <property type="entry name" value="Amidase_fungi"/>
    <property type="match status" value="1"/>
</dbReference>
<feature type="binding site" evidence="6">
    <location>
        <position position="214"/>
    </location>
    <ligand>
        <name>substrate</name>
    </ligand>
</feature>
<comment type="caution">
    <text evidence="8">The sequence shown here is derived from an EMBL/GenBank/DDBJ whole genome shotgun (WGS) entry which is preliminary data.</text>
</comment>
<evidence type="ECO:0000313" key="8">
    <source>
        <dbReference type="EMBL" id="RJE23084.1"/>
    </source>
</evidence>
<sequence>MASQSWEFIAQAKKAEAASKIPSAWHLPDEYTQNISENASNNVLNVPRQCGLLSPKQLEITENYDATALLQKIHARELTSHEVTEAFCIRAAIAQQVTRCLTETFFDKALVRAKHLDDVLEKTGKPVGPLHGLPISLKDCFNIEGVPTTIGFASFVQNAPAKSNSALAQTLLDLGAVLYVKTNIPQTMMAADSHNYVFGRTLNPHRSNLTAGGSSGGEGALIAMRGSVLGIGTDIAGSIRIPAICNGTYAIRPSANRIPEGGQASSTRNGLMGIESCAGPLATSTRDLELLLRCVANTDPWEKDPHVIFSPWRQVTHKPALRLGFILEDSHFPLHPPVLRTLTAATEKLKQAGHEIIPLTVPSIKEACLLGFRFFSMDPAWTPFKHISDSGEPVIPALGSTKLPSEHLQYEYAPMTLEGLYNLNEQRNWYKEQFRQLFVENRLDGIVMAGNQGTAVAHDQYGFPAYTVLWNVVDYPASIIPLGKADKNVDADFKRDVVYRPAYDADATDGAPCCIQLVGRNLHEEELLDITETVSSILTK</sequence>
<dbReference type="Gene3D" id="3.90.1300.10">
    <property type="entry name" value="Amidase signature (AS) domain"/>
    <property type="match status" value="1"/>
</dbReference>
<feature type="active site" description="Charge relay system" evidence="5">
    <location>
        <position position="138"/>
    </location>
</feature>
<dbReference type="InterPro" id="IPR020556">
    <property type="entry name" value="Amidase_CS"/>
</dbReference>
<evidence type="ECO:0000256" key="5">
    <source>
        <dbReference type="PIRSR" id="PIRSR001221-1"/>
    </source>
</evidence>
<organism evidence="8 9">
    <name type="scientific">Aspergillus sclerotialis</name>
    <dbReference type="NCBI Taxonomy" id="2070753"/>
    <lineage>
        <taxon>Eukaryota</taxon>
        <taxon>Fungi</taxon>
        <taxon>Dikarya</taxon>
        <taxon>Ascomycota</taxon>
        <taxon>Pezizomycotina</taxon>
        <taxon>Eurotiomycetes</taxon>
        <taxon>Eurotiomycetidae</taxon>
        <taxon>Eurotiales</taxon>
        <taxon>Aspergillaceae</taxon>
        <taxon>Aspergillus</taxon>
        <taxon>Aspergillus subgen. Polypaecilum</taxon>
    </lineage>
</organism>
<feature type="binding site" evidence="6">
    <location>
        <begin position="235"/>
        <end position="238"/>
    </location>
    <ligand>
        <name>substrate</name>
    </ligand>
</feature>
<feature type="domain" description="Amidase" evidence="7">
    <location>
        <begin position="82"/>
        <end position="528"/>
    </location>
</feature>
<dbReference type="PANTHER" id="PTHR46072:SF5">
    <property type="entry name" value="GENERAL AMIDASE-C"/>
    <property type="match status" value="1"/>
</dbReference>
<gene>
    <name evidence="8" type="ORF">PHISCL_04574</name>
</gene>